<dbReference type="GO" id="GO:0016887">
    <property type="term" value="F:ATP hydrolysis activity"/>
    <property type="evidence" value="ECO:0007669"/>
    <property type="project" value="InterPro"/>
</dbReference>
<dbReference type="RefSeq" id="WP_183507344.1">
    <property type="nucleotide sequence ID" value="NZ_BSPG01000002.1"/>
</dbReference>
<organism evidence="4 5">
    <name type="scientific">Methylobacterium brachythecii</name>
    <dbReference type="NCBI Taxonomy" id="1176177"/>
    <lineage>
        <taxon>Bacteria</taxon>
        <taxon>Pseudomonadati</taxon>
        <taxon>Pseudomonadota</taxon>
        <taxon>Alphaproteobacteria</taxon>
        <taxon>Hyphomicrobiales</taxon>
        <taxon>Methylobacteriaceae</taxon>
        <taxon>Methylobacterium</taxon>
    </lineage>
</organism>
<dbReference type="InterPro" id="IPR027417">
    <property type="entry name" value="P-loop_NTPase"/>
</dbReference>
<evidence type="ECO:0000313" key="5">
    <source>
        <dbReference type="Proteomes" id="UP000517759"/>
    </source>
</evidence>
<reference evidence="6" key="2">
    <citation type="journal article" date="2019" name="Int. J. Syst. Evol. Microbiol.">
        <title>The Global Catalogue of Microorganisms (GCM) 10K type strain sequencing project: providing services to taxonomists for standard genome sequencing and annotation.</title>
        <authorList>
            <consortium name="The Broad Institute Genomics Platform"/>
            <consortium name="The Broad Institute Genome Sequencing Center for Infectious Disease"/>
            <person name="Wu L."/>
            <person name="Ma J."/>
        </authorList>
    </citation>
    <scope>NUCLEOTIDE SEQUENCE [LARGE SCALE GENOMIC DNA]</scope>
    <source>
        <strain evidence="6">NBRC 107710</strain>
    </source>
</reference>
<dbReference type="EMBL" id="BSPG01000002">
    <property type="protein sequence ID" value="GLS42687.1"/>
    <property type="molecule type" value="Genomic_DNA"/>
</dbReference>
<gene>
    <name evidence="3" type="ORF">GCM10007884_06720</name>
    <name evidence="4" type="ORF">GGR33_003454</name>
</gene>
<name>A0A7W6AIE9_9HYPH</name>
<evidence type="ECO:0000313" key="4">
    <source>
        <dbReference type="EMBL" id="MBB3903940.1"/>
    </source>
</evidence>
<evidence type="ECO:0000259" key="2">
    <source>
        <dbReference type="Pfam" id="PF13304"/>
    </source>
</evidence>
<evidence type="ECO:0000313" key="3">
    <source>
        <dbReference type="EMBL" id="GLS42687.1"/>
    </source>
</evidence>
<dbReference type="InterPro" id="IPR051396">
    <property type="entry name" value="Bact_Antivir_Def_Nuclease"/>
</dbReference>
<proteinExistence type="predicted"/>
<dbReference type="PANTHER" id="PTHR43581">
    <property type="entry name" value="ATP/GTP PHOSPHATASE"/>
    <property type="match status" value="1"/>
</dbReference>
<dbReference type="Proteomes" id="UP000517759">
    <property type="component" value="Unassembled WGS sequence"/>
</dbReference>
<dbReference type="PANTHER" id="PTHR43581:SF2">
    <property type="entry name" value="EXCINUCLEASE ATPASE SUBUNIT"/>
    <property type="match status" value="1"/>
</dbReference>
<reference evidence="3" key="1">
    <citation type="journal article" date="2014" name="Int. J. Syst. Evol. Microbiol.">
        <title>Complete genome of a new Firmicutes species belonging to the dominant human colonic microbiota ('Ruminococcus bicirculans') reveals two chromosomes and a selective capacity to utilize plant glucans.</title>
        <authorList>
            <consortium name="NISC Comparative Sequencing Program"/>
            <person name="Wegmann U."/>
            <person name="Louis P."/>
            <person name="Goesmann A."/>
            <person name="Henrissat B."/>
            <person name="Duncan S.H."/>
            <person name="Flint H.J."/>
        </authorList>
    </citation>
    <scope>NUCLEOTIDE SEQUENCE</scope>
    <source>
        <strain evidence="3">NBRC 107710</strain>
    </source>
</reference>
<dbReference type="CDD" id="cd00267">
    <property type="entry name" value="ABC_ATPase"/>
    <property type="match status" value="1"/>
</dbReference>
<comment type="caution">
    <text evidence="4">The sequence shown here is derived from an EMBL/GenBank/DDBJ whole genome shotgun (WGS) entry which is preliminary data.</text>
</comment>
<reference evidence="3" key="4">
    <citation type="submission" date="2023-01" db="EMBL/GenBank/DDBJ databases">
        <title>Draft genome sequence of Methylobacterium brachythecii strain NBRC 107710.</title>
        <authorList>
            <person name="Sun Q."/>
            <person name="Mori K."/>
        </authorList>
    </citation>
    <scope>NUCLEOTIDE SEQUENCE</scope>
    <source>
        <strain evidence="3">NBRC 107710</strain>
    </source>
</reference>
<sequence>MRKVDRTAEPPPRCLSDERTTRAREQLRAIFGTDNRKLAQNRVSLRSFLVQDPEIDQALTRLFNKRCAFCEQSRPTRAYRFRPIEEAGPSSAAPPGDADRSHLYYCWLVNSWQNLYPICDDCRPREESVFPTLHQRCPIPSRTQIRSYVDRAPASWPHPIDETPLLLDPCGSDTLARHLTALPGGELVGLSSRGEFTIEHFSLNRQQLVEERRSAYSFHLDELGSILSGRSSFSDVSELFDQDFGGTGYMLLREIAKKLVGGKASSQSLSPKVIGRFFAKQFKLPSFDRRLRDAFDELLHVPEQVHVRRKRSRRPLRGDARPVAFTIENYKALEKIEIKLPAQSGTSTAAAQLIGRYPGSELAPAIVILGENAAGKSSILEGMALALSEQDARDDLKLVASDCILNPEWMGGRAGRRPAASLKVRYENGDEATVAVGAGFPFREGRDLARIPVFAYGAFRLFRKVDRRTRPSARIRSLFELDYVLPNPEPWLVSLAETPLFEEVARALKMILAIDQAVDVIDIDRDRQECALVVSTTAADGGTATIRTPLSAVSSGFRAVLAMTCDVMRGLTALQSSTGTTLAKTRAVVLIDEVEAHLHPRWKMRIIQGLREALPGVTFIMTTHDPLCLRGLAPSEVRVFRRIRRTEQYGLPPTFVEQLEELPPMGGLTVEQLLTSDLFQLHTTDAPALEDSFARFGDLLAREQAGELISGDAGAALQRARMALRSQIGDAIPVGSTEVERLIQEAVERYLLDRRGKSHSELTRLRDETRDAIIAALGDL</sequence>
<reference evidence="4 5" key="3">
    <citation type="submission" date="2020-08" db="EMBL/GenBank/DDBJ databases">
        <title>Genomic Encyclopedia of Type Strains, Phase IV (KMG-IV): sequencing the most valuable type-strain genomes for metagenomic binning, comparative biology and taxonomic classification.</title>
        <authorList>
            <person name="Goeker M."/>
        </authorList>
    </citation>
    <scope>NUCLEOTIDE SEQUENCE [LARGE SCALE GENOMIC DNA]</scope>
    <source>
        <strain evidence="4 5">DSM 24105</strain>
    </source>
</reference>
<dbReference type="SUPFAM" id="SSF52540">
    <property type="entry name" value="P-loop containing nucleoside triphosphate hydrolases"/>
    <property type="match status" value="1"/>
</dbReference>
<dbReference type="Pfam" id="PF13304">
    <property type="entry name" value="AAA_21"/>
    <property type="match status" value="1"/>
</dbReference>
<keyword evidence="6" id="KW-1185">Reference proteome</keyword>
<dbReference type="Proteomes" id="UP001156881">
    <property type="component" value="Unassembled WGS sequence"/>
</dbReference>
<evidence type="ECO:0000313" key="6">
    <source>
        <dbReference type="Proteomes" id="UP001156881"/>
    </source>
</evidence>
<dbReference type="Gene3D" id="3.40.50.300">
    <property type="entry name" value="P-loop containing nucleotide triphosphate hydrolases"/>
    <property type="match status" value="2"/>
</dbReference>
<protein>
    <recommendedName>
        <fullName evidence="2">ATPase AAA-type core domain-containing protein</fullName>
    </recommendedName>
</protein>
<feature type="region of interest" description="Disordered" evidence="1">
    <location>
        <begin position="1"/>
        <end position="20"/>
    </location>
</feature>
<dbReference type="EMBL" id="JACIDN010000006">
    <property type="protein sequence ID" value="MBB3903940.1"/>
    <property type="molecule type" value="Genomic_DNA"/>
</dbReference>
<dbReference type="InterPro" id="IPR003959">
    <property type="entry name" value="ATPase_AAA_core"/>
</dbReference>
<dbReference type="AlphaFoldDB" id="A0A7W6AIE9"/>
<accession>A0A7W6AIE9</accession>
<dbReference type="GO" id="GO:0005524">
    <property type="term" value="F:ATP binding"/>
    <property type="evidence" value="ECO:0007669"/>
    <property type="project" value="InterPro"/>
</dbReference>
<evidence type="ECO:0000256" key="1">
    <source>
        <dbReference type="SAM" id="MobiDB-lite"/>
    </source>
</evidence>
<feature type="domain" description="ATPase AAA-type core" evidence="2">
    <location>
        <begin position="548"/>
        <end position="627"/>
    </location>
</feature>